<gene>
    <name evidence="2" type="primary">LOC107425653</name>
</gene>
<organism evidence="1 2">
    <name type="scientific">Ziziphus jujuba</name>
    <name type="common">Chinese jujube</name>
    <name type="synonym">Ziziphus sativa</name>
    <dbReference type="NCBI Taxonomy" id="326968"/>
    <lineage>
        <taxon>Eukaryota</taxon>
        <taxon>Viridiplantae</taxon>
        <taxon>Streptophyta</taxon>
        <taxon>Embryophyta</taxon>
        <taxon>Tracheophyta</taxon>
        <taxon>Spermatophyta</taxon>
        <taxon>Magnoliopsida</taxon>
        <taxon>eudicotyledons</taxon>
        <taxon>Gunneridae</taxon>
        <taxon>Pentapetalae</taxon>
        <taxon>rosids</taxon>
        <taxon>fabids</taxon>
        <taxon>Rosales</taxon>
        <taxon>Rhamnaceae</taxon>
        <taxon>Paliureae</taxon>
        <taxon>Ziziphus</taxon>
    </lineage>
</organism>
<dbReference type="Pfam" id="PF14559">
    <property type="entry name" value="TPR_19"/>
    <property type="match status" value="1"/>
</dbReference>
<dbReference type="Proteomes" id="UP001652623">
    <property type="component" value="Chromosome 7"/>
</dbReference>
<protein>
    <submittedName>
        <fullName evidence="2">Uncharacterized protein LOC107425653</fullName>
    </submittedName>
</protein>
<reference evidence="2" key="1">
    <citation type="submission" date="2025-08" db="UniProtKB">
        <authorList>
            <consortium name="RefSeq"/>
        </authorList>
    </citation>
    <scope>IDENTIFICATION</scope>
    <source>
        <tissue evidence="2">Seedling</tissue>
    </source>
</reference>
<evidence type="ECO:0000313" key="1">
    <source>
        <dbReference type="Proteomes" id="UP001652623"/>
    </source>
</evidence>
<sequence>MGTCKAPIFNLFSSSLFSSRSKLREHPKPISRPPLTNRRLLLFSLPVSTLLLNNSLQPSSCCALESFDPVSPTDRKASLATSQRISEALGLLDKGRELQAQGDFDQALYCFSQVIEKYKDFAFSEYARVGRALALYEVGDKEEAIAELEDVSISLKGYPEVHAALAAALYEDKHAPLLAENQFTIAVLLDPHYSDLSYVKETKHWPPSLIISLRNFITLS</sequence>
<dbReference type="InterPro" id="IPR011990">
    <property type="entry name" value="TPR-like_helical_dom_sf"/>
</dbReference>
<dbReference type="Gene3D" id="1.25.40.10">
    <property type="entry name" value="Tetratricopeptide repeat domain"/>
    <property type="match status" value="1"/>
</dbReference>
<dbReference type="SUPFAM" id="SSF48452">
    <property type="entry name" value="TPR-like"/>
    <property type="match status" value="1"/>
</dbReference>
<proteinExistence type="predicted"/>
<dbReference type="GeneID" id="107425653"/>
<name>A0ABM3IS27_ZIZJJ</name>
<keyword evidence="1" id="KW-1185">Reference proteome</keyword>
<evidence type="ECO:0000313" key="2">
    <source>
        <dbReference type="RefSeq" id="XP_048334358.1"/>
    </source>
</evidence>
<dbReference type="PANTHER" id="PTHR37910">
    <property type="entry name" value="EXPRESSED PROTEIN"/>
    <property type="match status" value="1"/>
</dbReference>
<dbReference type="PANTHER" id="PTHR37910:SF2">
    <property type="entry name" value="EXPRESSED PROTEIN"/>
    <property type="match status" value="1"/>
</dbReference>
<accession>A0ABM3IS27</accession>
<dbReference type="RefSeq" id="XP_048334358.1">
    <property type="nucleotide sequence ID" value="XM_048478401.2"/>
</dbReference>